<dbReference type="RefSeq" id="XP_025378519.1">
    <property type="nucleotide sequence ID" value="XM_025518772.1"/>
</dbReference>
<feature type="compositionally biased region" description="Basic and acidic residues" evidence="2">
    <location>
        <begin position="37"/>
        <end position="51"/>
    </location>
</feature>
<keyword evidence="6" id="KW-1185">Reference proteome</keyword>
<dbReference type="PANTHER" id="PTHR12072">
    <property type="entry name" value="CWF19, CELL CYCLE CONTROL PROTEIN"/>
    <property type="match status" value="1"/>
</dbReference>
<dbReference type="Gene3D" id="3.30.428.10">
    <property type="entry name" value="HIT-like"/>
    <property type="match status" value="1"/>
</dbReference>
<feature type="compositionally biased region" description="Basic and acidic residues" evidence="2">
    <location>
        <begin position="284"/>
        <end position="305"/>
    </location>
</feature>
<dbReference type="GO" id="GO:0000398">
    <property type="term" value="P:mRNA splicing, via spliceosome"/>
    <property type="evidence" value="ECO:0007669"/>
    <property type="project" value="TreeGrafter"/>
</dbReference>
<feature type="compositionally biased region" description="Acidic residues" evidence="2">
    <location>
        <begin position="692"/>
        <end position="702"/>
    </location>
</feature>
<feature type="region of interest" description="Disordered" evidence="2">
    <location>
        <begin position="1"/>
        <end position="103"/>
    </location>
</feature>
<dbReference type="InterPro" id="IPR006768">
    <property type="entry name" value="Cwf19-like_C_dom-1"/>
</dbReference>
<dbReference type="FunCoup" id="A0A316YQ15">
    <property type="interactions" value="96"/>
</dbReference>
<reference evidence="5 6" key="1">
    <citation type="journal article" date="2018" name="Mol. Biol. Evol.">
        <title>Broad Genomic Sampling Reveals a Smut Pathogenic Ancestry of the Fungal Clade Ustilaginomycotina.</title>
        <authorList>
            <person name="Kijpornyongpan T."/>
            <person name="Mondo S.J."/>
            <person name="Barry K."/>
            <person name="Sandor L."/>
            <person name="Lee J."/>
            <person name="Lipzen A."/>
            <person name="Pangilinan J."/>
            <person name="LaButti K."/>
            <person name="Hainaut M."/>
            <person name="Henrissat B."/>
            <person name="Grigoriev I.V."/>
            <person name="Spatafora J.W."/>
            <person name="Aime M.C."/>
        </authorList>
    </citation>
    <scope>NUCLEOTIDE SEQUENCE [LARGE SCALE GENOMIC DNA]</scope>
    <source>
        <strain evidence="5 6">MCA 4198</strain>
    </source>
</reference>
<feature type="compositionally biased region" description="Low complexity" evidence="2">
    <location>
        <begin position="306"/>
        <end position="315"/>
    </location>
</feature>
<dbReference type="EMBL" id="KZ819635">
    <property type="protein sequence ID" value="PWN91321.1"/>
    <property type="molecule type" value="Genomic_DNA"/>
</dbReference>
<dbReference type="AlphaFoldDB" id="A0A316YQ15"/>
<organism evidence="5 6">
    <name type="scientific">Acaromyces ingoldii</name>
    <dbReference type="NCBI Taxonomy" id="215250"/>
    <lineage>
        <taxon>Eukaryota</taxon>
        <taxon>Fungi</taxon>
        <taxon>Dikarya</taxon>
        <taxon>Basidiomycota</taxon>
        <taxon>Ustilaginomycotina</taxon>
        <taxon>Exobasidiomycetes</taxon>
        <taxon>Exobasidiales</taxon>
        <taxon>Cryptobasidiaceae</taxon>
        <taxon>Acaromyces</taxon>
    </lineage>
</organism>
<feature type="region of interest" description="Disordered" evidence="2">
    <location>
        <begin position="129"/>
        <end position="317"/>
    </location>
</feature>
<dbReference type="STRING" id="215250.A0A316YQ15"/>
<dbReference type="InterPro" id="IPR040194">
    <property type="entry name" value="Cwf19-like"/>
</dbReference>
<dbReference type="GO" id="GO:0071014">
    <property type="term" value="C:post-mRNA release spliceosomal complex"/>
    <property type="evidence" value="ECO:0007669"/>
    <property type="project" value="TreeGrafter"/>
</dbReference>
<feature type="compositionally biased region" description="Low complexity" evidence="2">
    <location>
        <begin position="73"/>
        <end position="93"/>
    </location>
</feature>
<feature type="compositionally biased region" description="Low complexity" evidence="2">
    <location>
        <begin position="242"/>
        <end position="277"/>
    </location>
</feature>
<evidence type="ECO:0000256" key="1">
    <source>
        <dbReference type="ARBA" id="ARBA00006795"/>
    </source>
</evidence>
<dbReference type="InterPro" id="IPR006767">
    <property type="entry name" value="Cwf19-like_C_dom-2"/>
</dbReference>
<feature type="domain" description="Cwf19-like protein C-terminal" evidence="3">
    <location>
        <begin position="636"/>
        <end position="754"/>
    </location>
</feature>
<dbReference type="InParanoid" id="A0A316YQ15"/>
<feature type="region of interest" description="Disordered" evidence="2">
    <location>
        <begin position="681"/>
        <end position="702"/>
    </location>
</feature>
<dbReference type="PANTHER" id="PTHR12072:SF5">
    <property type="entry name" value="CWF19-LIKE PROTEIN 2"/>
    <property type="match status" value="1"/>
</dbReference>
<dbReference type="Pfam" id="PF04677">
    <property type="entry name" value="CwfJ_C_1"/>
    <property type="match status" value="1"/>
</dbReference>
<dbReference type="OrthoDB" id="1109245at2759"/>
<feature type="domain" description="Cwf19-like C-terminal" evidence="4">
    <location>
        <begin position="504"/>
        <end position="627"/>
    </location>
</feature>
<dbReference type="SUPFAM" id="SSF54197">
    <property type="entry name" value="HIT-like"/>
    <property type="match status" value="1"/>
</dbReference>
<sequence length="764" mass="84363">MDDAAADEGAAGDRKRDRNDEDGFFDSLGTYSRTKAPRPEKPNPDDLKVSSRELNTQFAQGKKLDEYEDERSSSSSSKNRDGNQGSARGAGASAYGGPGHQWRMMKLRRVYEAAEEEGRDVKEVALERYGSLDDFEEARRERQFLDDQRGGGGGGGGGGGRARAGEGHVSASSSGRATPTTATRRPGVAGGFMYSDSPGLPSRPQSRQSFRKPGEASAPSTPLGGPPSAPRRFQQASLETDATASSPSSSATTTPKPSTPIPSVFTPTTTTAPPRSSNLASSEAGERQDAVQRAVEASDAREADSSKAAAAAAAAMDPVALNKLSAKVMRAEMSGAPNAAELRERLERETARAKAGNGGDHGQGWNAGSGGQDVQVLPTLDARGRLYDVGTGKPGDEDDEARRQAPGNRRKKADKFETRDKKTGEVLRYNADDDEQTLADLVRQERFGAGRRDQKDMDAELASRIMGDKAYKDDVDYVDDNVERLSRKKVKSDGAKREFAIQDFAKTKKALDSCNLCWQDEGQRPPRTTVVCSGTRCYLALSETEPLTRIHLLIVPIQHHVSSLEADDDTWEEIKNFIKCLMQLAAQRGEALMIWETVKSVKHHKHTFLEAIVVSRDVQDDLRGYFQQAILQAEGEWSQHKKLITFTPSRPFRRSLVPQLPYFMVQWDHKGEKGYGHVIEDDGKARHRGGGEDEDQYEDEEEGQEFPVYFAAEVVGNVLDLEPRRWRKPKRMQAHEQKQRLHDFKKEWEPFDWTKMLDQQPSSA</sequence>
<feature type="compositionally biased region" description="Gly residues" evidence="2">
    <location>
        <begin position="356"/>
        <end position="371"/>
    </location>
</feature>
<dbReference type="InterPro" id="IPR036265">
    <property type="entry name" value="HIT-like_sf"/>
</dbReference>
<proteinExistence type="inferred from homology"/>
<dbReference type="Pfam" id="PF04676">
    <property type="entry name" value="CwfJ_C_2"/>
    <property type="match status" value="1"/>
</dbReference>
<dbReference type="Proteomes" id="UP000245768">
    <property type="component" value="Unassembled WGS sequence"/>
</dbReference>
<feature type="compositionally biased region" description="Basic and acidic residues" evidence="2">
    <location>
        <begin position="11"/>
        <end position="21"/>
    </location>
</feature>
<evidence type="ECO:0000259" key="4">
    <source>
        <dbReference type="Pfam" id="PF04677"/>
    </source>
</evidence>
<feature type="compositionally biased region" description="Low complexity" evidence="2">
    <location>
        <begin position="170"/>
        <end position="187"/>
    </location>
</feature>
<evidence type="ECO:0000313" key="6">
    <source>
        <dbReference type="Proteomes" id="UP000245768"/>
    </source>
</evidence>
<name>A0A316YQ15_9BASI</name>
<feature type="compositionally biased region" description="Basic and acidic residues" evidence="2">
    <location>
        <begin position="341"/>
        <end position="352"/>
    </location>
</feature>
<evidence type="ECO:0000256" key="2">
    <source>
        <dbReference type="SAM" id="MobiDB-lite"/>
    </source>
</evidence>
<accession>A0A316YQ15</accession>
<comment type="similarity">
    <text evidence="1">Belongs to the CWF19 family.</text>
</comment>
<evidence type="ECO:0000259" key="3">
    <source>
        <dbReference type="Pfam" id="PF04676"/>
    </source>
</evidence>
<protein>
    <recommendedName>
        <fullName evidence="7">Cwf19-like C-terminal domain-containing protein</fullName>
    </recommendedName>
</protein>
<dbReference type="GeneID" id="37040688"/>
<gene>
    <name evidence="5" type="ORF">FA10DRAFT_228928</name>
</gene>
<feature type="region of interest" description="Disordered" evidence="2">
    <location>
        <begin position="335"/>
        <end position="419"/>
    </location>
</feature>
<evidence type="ECO:0008006" key="7">
    <source>
        <dbReference type="Google" id="ProtNLM"/>
    </source>
</evidence>
<evidence type="ECO:0000313" key="5">
    <source>
        <dbReference type="EMBL" id="PWN91321.1"/>
    </source>
</evidence>
<feature type="compositionally biased region" description="Basic and acidic residues" evidence="2">
    <location>
        <begin position="137"/>
        <end position="149"/>
    </location>
</feature>
<feature type="compositionally biased region" description="Gly residues" evidence="2">
    <location>
        <begin position="150"/>
        <end position="162"/>
    </location>
</feature>